<keyword evidence="2 7" id="KW-0645">Protease</keyword>
<keyword evidence="5 7" id="KW-0720">Serine protease</keyword>
<dbReference type="InterPro" id="IPR036852">
    <property type="entry name" value="Peptidase_S8/S53_dom_sf"/>
</dbReference>
<dbReference type="CDD" id="cd02120">
    <property type="entry name" value="PA_subtilisin_like"/>
    <property type="match status" value="1"/>
</dbReference>
<dbReference type="PROSITE" id="PS51892">
    <property type="entry name" value="SUBTILASE"/>
    <property type="match status" value="1"/>
</dbReference>
<dbReference type="InterPro" id="IPR034197">
    <property type="entry name" value="Peptidases_S8_3"/>
</dbReference>
<dbReference type="InterPro" id="IPR037045">
    <property type="entry name" value="S8pro/Inhibitor_I9_sf"/>
</dbReference>
<evidence type="ECO:0000256" key="4">
    <source>
        <dbReference type="ARBA" id="ARBA00022801"/>
    </source>
</evidence>
<evidence type="ECO:0000256" key="8">
    <source>
        <dbReference type="SAM" id="SignalP"/>
    </source>
</evidence>
<feature type="domain" description="Inhibitor I9" evidence="10">
    <location>
        <begin position="32"/>
        <end position="118"/>
    </location>
</feature>
<evidence type="ECO:0000259" key="10">
    <source>
        <dbReference type="Pfam" id="PF05922"/>
    </source>
</evidence>
<dbReference type="Proteomes" id="UP001161247">
    <property type="component" value="Chromosome 2"/>
</dbReference>
<gene>
    <name evidence="12" type="ORF">OLC1_LOCUS5212</name>
</gene>
<reference evidence="12" key="1">
    <citation type="submission" date="2023-03" db="EMBL/GenBank/DDBJ databases">
        <authorList>
            <person name="Julca I."/>
        </authorList>
    </citation>
    <scope>NUCLEOTIDE SEQUENCE</scope>
</reference>
<dbReference type="InterPro" id="IPR010259">
    <property type="entry name" value="S8pro/Inhibitor_I9"/>
</dbReference>
<feature type="chain" id="PRO_5043953834" evidence="8">
    <location>
        <begin position="27"/>
        <end position="760"/>
    </location>
</feature>
<keyword evidence="4 7" id="KW-0378">Hydrolase</keyword>
<feature type="domain" description="Subtilisin-like protease fibronectin type-III" evidence="11">
    <location>
        <begin position="650"/>
        <end position="750"/>
    </location>
</feature>
<feature type="active site" description="Charge relay system" evidence="6 7">
    <location>
        <position position="153"/>
    </location>
</feature>
<feature type="signal peptide" evidence="8">
    <location>
        <begin position="1"/>
        <end position="26"/>
    </location>
</feature>
<evidence type="ECO:0000313" key="12">
    <source>
        <dbReference type="EMBL" id="CAI9093906.1"/>
    </source>
</evidence>
<dbReference type="Pfam" id="PF05922">
    <property type="entry name" value="Inhibitor_I9"/>
    <property type="match status" value="1"/>
</dbReference>
<dbReference type="AlphaFoldDB" id="A0AAV1CF10"/>
<dbReference type="SUPFAM" id="SSF52743">
    <property type="entry name" value="Subtilisin-like"/>
    <property type="match status" value="1"/>
</dbReference>
<dbReference type="InterPro" id="IPR015500">
    <property type="entry name" value="Peptidase_S8_subtilisin-rel"/>
</dbReference>
<evidence type="ECO:0000256" key="3">
    <source>
        <dbReference type="ARBA" id="ARBA00022729"/>
    </source>
</evidence>
<feature type="domain" description="Peptidase S8/S53" evidence="9">
    <location>
        <begin position="146"/>
        <end position="595"/>
    </location>
</feature>
<feature type="active site" description="Charge relay system" evidence="6 7">
    <location>
        <position position="544"/>
    </location>
</feature>
<dbReference type="InterPro" id="IPR045051">
    <property type="entry name" value="SBT"/>
</dbReference>
<name>A0AAV1CF10_OLDCO</name>
<dbReference type="InterPro" id="IPR023828">
    <property type="entry name" value="Peptidase_S8_Ser-AS"/>
</dbReference>
<accession>A0AAV1CF10</accession>
<dbReference type="PANTHER" id="PTHR10795">
    <property type="entry name" value="PROPROTEIN CONVERTASE SUBTILISIN/KEXIN"/>
    <property type="match status" value="1"/>
</dbReference>
<dbReference type="Pfam" id="PF17766">
    <property type="entry name" value="fn3_6"/>
    <property type="match status" value="1"/>
</dbReference>
<organism evidence="12 13">
    <name type="scientific">Oldenlandia corymbosa var. corymbosa</name>
    <dbReference type="NCBI Taxonomy" id="529605"/>
    <lineage>
        <taxon>Eukaryota</taxon>
        <taxon>Viridiplantae</taxon>
        <taxon>Streptophyta</taxon>
        <taxon>Embryophyta</taxon>
        <taxon>Tracheophyta</taxon>
        <taxon>Spermatophyta</taxon>
        <taxon>Magnoliopsida</taxon>
        <taxon>eudicotyledons</taxon>
        <taxon>Gunneridae</taxon>
        <taxon>Pentapetalae</taxon>
        <taxon>asterids</taxon>
        <taxon>lamiids</taxon>
        <taxon>Gentianales</taxon>
        <taxon>Rubiaceae</taxon>
        <taxon>Rubioideae</taxon>
        <taxon>Spermacoceae</taxon>
        <taxon>Hedyotis-Oldenlandia complex</taxon>
        <taxon>Oldenlandia</taxon>
    </lineage>
</organism>
<dbReference type="Pfam" id="PF00082">
    <property type="entry name" value="Peptidase_S8"/>
    <property type="match status" value="1"/>
</dbReference>
<feature type="active site" description="Charge relay system" evidence="6 7">
    <location>
        <position position="208"/>
    </location>
</feature>
<dbReference type="Gene3D" id="3.30.70.80">
    <property type="entry name" value="Peptidase S8 propeptide/proteinase inhibitor I9"/>
    <property type="match status" value="1"/>
</dbReference>
<dbReference type="Gene3D" id="3.50.30.30">
    <property type="match status" value="1"/>
</dbReference>
<dbReference type="EMBL" id="OX459119">
    <property type="protein sequence ID" value="CAI9093906.1"/>
    <property type="molecule type" value="Genomic_DNA"/>
</dbReference>
<evidence type="ECO:0000259" key="9">
    <source>
        <dbReference type="Pfam" id="PF00082"/>
    </source>
</evidence>
<evidence type="ECO:0000256" key="1">
    <source>
        <dbReference type="ARBA" id="ARBA00011073"/>
    </source>
</evidence>
<dbReference type="PROSITE" id="PS00138">
    <property type="entry name" value="SUBTILASE_SER"/>
    <property type="match status" value="1"/>
</dbReference>
<evidence type="ECO:0000256" key="7">
    <source>
        <dbReference type="PROSITE-ProRule" id="PRU01240"/>
    </source>
</evidence>
<dbReference type="InterPro" id="IPR000209">
    <property type="entry name" value="Peptidase_S8/S53_dom"/>
</dbReference>
<dbReference type="InterPro" id="IPR041469">
    <property type="entry name" value="Subtilisin-like_FN3"/>
</dbReference>
<dbReference type="GO" id="GO:0006508">
    <property type="term" value="P:proteolysis"/>
    <property type="evidence" value="ECO:0007669"/>
    <property type="project" value="UniProtKB-KW"/>
</dbReference>
<evidence type="ECO:0000256" key="2">
    <source>
        <dbReference type="ARBA" id="ARBA00022670"/>
    </source>
</evidence>
<dbReference type="Gene3D" id="3.40.50.200">
    <property type="entry name" value="Peptidase S8/S53 domain"/>
    <property type="match status" value="1"/>
</dbReference>
<keyword evidence="13" id="KW-1185">Reference proteome</keyword>
<dbReference type="Gene3D" id="2.60.40.2310">
    <property type="match status" value="1"/>
</dbReference>
<evidence type="ECO:0000256" key="6">
    <source>
        <dbReference type="PIRSR" id="PIRSR615500-1"/>
    </source>
</evidence>
<protein>
    <submittedName>
        <fullName evidence="12">OLC1v1029508C1</fullName>
    </submittedName>
</protein>
<sequence length="760" mass="82105">MANQRGIFYFIYALVLVSSLLLKCQCEERKVHIVYLGELPRGGDGDHDGTTASSLASTQHHSILSNVLESASLARELLVHRYHRSFNGFAARLTTDEAEKISRMEGVVSVIPNQVYHIQTTRSWDFMRFNVNSLINHNPSLSHHGDVIVGMIDSGIWPEHESFDDEGISPPPARWKGSCEAANFCNNKIIGARYYHINATSPRDHVGHGTHTSATVAGREVANASYSGLGRGTARGGFPNAKIAMYNVIGYNVIGGAEAYSDDILKAFDDAIADGVDIISISMGLNGPSPSRYFHDAIAIGAFHAMKNGILTSAAAANNGPERVTLQNFAPWTLTVAASTIDRKFNTRVMLGNGRFVNVISVNNFKGIAYPLAYGGDIANYTGGSDPHLARTCSPGSMDVNKPAGKIVLCYPGDQYITVWLPPLQELDAQGVIIVVSTLSEAMNYPLPATTITEEDSHIILDYIRSTENPFATILVADEHKDLTAPTVASFSSRGPNAISPDILKPDITAPGVDILAAWPPNTGPSGFEEDKQSVNYNIISGTSMACPHATAAAAYVKAVHPDWSPAAIKSALMTTSFRMDPRKHAEREFAYGAGHLNPVAAVDPGLVFDANETDYTHFLCKQGYNSTTLKVVTGDNSTCNNVADGRGWDLNYPSFSLSLLDDQEINATFIRTVTNVGKPSTYKASIQGADASTKFKVKVEPSVLNFSSVGEKKSFTVEVTGPKISQQLIMSVHVVWTDGVHEVRTPLVVYNYIPGAPYS</sequence>
<evidence type="ECO:0000256" key="5">
    <source>
        <dbReference type="ARBA" id="ARBA00022825"/>
    </source>
</evidence>
<comment type="similarity">
    <text evidence="1 7">Belongs to the peptidase S8 family.</text>
</comment>
<dbReference type="FunFam" id="3.30.70.80:FF:000002">
    <property type="entry name" value="Subtilisin-like protease SBT5.3"/>
    <property type="match status" value="1"/>
</dbReference>
<dbReference type="GO" id="GO:0004252">
    <property type="term" value="F:serine-type endopeptidase activity"/>
    <property type="evidence" value="ECO:0007669"/>
    <property type="project" value="UniProtKB-UniRule"/>
</dbReference>
<dbReference type="PRINTS" id="PR00723">
    <property type="entry name" value="SUBTILISIN"/>
</dbReference>
<proteinExistence type="inferred from homology"/>
<evidence type="ECO:0000313" key="13">
    <source>
        <dbReference type="Proteomes" id="UP001161247"/>
    </source>
</evidence>
<keyword evidence="3 8" id="KW-0732">Signal</keyword>
<dbReference type="CDD" id="cd04852">
    <property type="entry name" value="Peptidases_S8_3"/>
    <property type="match status" value="1"/>
</dbReference>
<evidence type="ECO:0000259" key="11">
    <source>
        <dbReference type="Pfam" id="PF17766"/>
    </source>
</evidence>